<dbReference type="EMBL" id="BGPR01047140">
    <property type="protein sequence ID" value="GBO24149.1"/>
    <property type="molecule type" value="Genomic_DNA"/>
</dbReference>
<evidence type="ECO:0000313" key="4">
    <source>
        <dbReference type="EMBL" id="GBO24154.1"/>
    </source>
</evidence>
<keyword evidence="5" id="KW-1185">Reference proteome</keyword>
<dbReference type="EMBL" id="BGPR01047147">
    <property type="protein sequence ID" value="GBO24154.1"/>
    <property type="molecule type" value="Genomic_DNA"/>
</dbReference>
<sequence>MPERSFDSCCHNFRSTCLRLATISFVDRQGQTPSCSAGRITSAINPKRLNAETWALGTGLFYLFALEKLSIEKEFFFSSQTLPGRPNCLLFKGPTCQWASWQPRQSATDANHTNQVCDYTDRQTVNPLTDLAQTSIRTYVHADKSVH</sequence>
<protein>
    <submittedName>
        <fullName evidence="3">Uncharacterized protein</fullName>
    </submittedName>
</protein>
<proteinExistence type="predicted"/>
<name>A0A4Y2VHQ3_ARAVE</name>
<comment type="caution">
    <text evidence="3">The sequence shown here is derived from an EMBL/GenBank/DDBJ whole genome shotgun (WGS) entry which is preliminary data.</text>
</comment>
<gene>
    <name evidence="1" type="ORF">AVEN_117618_1</name>
    <name evidence="4" type="ORF">AVEN_154672_1</name>
    <name evidence="2" type="ORF">AVEN_160056_1</name>
    <name evidence="3" type="ORF">AVEN_207682_1</name>
</gene>
<dbReference type="EMBL" id="BGPR01047142">
    <property type="protein sequence ID" value="GBO24151.1"/>
    <property type="molecule type" value="Genomic_DNA"/>
</dbReference>
<evidence type="ECO:0000313" key="1">
    <source>
        <dbReference type="EMBL" id="GBO24148.1"/>
    </source>
</evidence>
<evidence type="ECO:0000313" key="5">
    <source>
        <dbReference type="Proteomes" id="UP000499080"/>
    </source>
</evidence>
<accession>A0A4Y2VHQ3</accession>
<reference evidence="3 5" key="1">
    <citation type="journal article" date="2019" name="Sci. Rep.">
        <title>Orb-weaving spider Araneus ventricosus genome elucidates the spidroin gene catalogue.</title>
        <authorList>
            <person name="Kono N."/>
            <person name="Nakamura H."/>
            <person name="Ohtoshi R."/>
            <person name="Moran D.A.P."/>
            <person name="Shinohara A."/>
            <person name="Yoshida Y."/>
            <person name="Fujiwara M."/>
            <person name="Mori M."/>
            <person name="Tomita M."/>
            <person name="Arakawa K."/>
        </authorList>
    </citation>
    <scope>NUCLEOTIDE SEQUENCE [LARGE SCALE GENOMIC DNA]</scope>
</reference>
<dbReference type="Proteomes" id="UP000499080">
    <property type="component" value="Unassembled WGS sequence"/>
</dbReference>
<organism evidence="3 5">
    <name type="scientific">Araneus ventricosus</name>
    <name type="common">Orbweaver spider</name>
    <name type="synonym">Epeira ventricosa</name>
    <dbReference type="NCBI Taxonomy" id="182803"/>
    <lineage>
        <taxon>Eukaryota</taxon>
        <taxon>Metazoa</taxon>
        <taxon>Ecdysozoa</taxon>
        <taxon>Arthropoda</taxon>
        <taxon>Chelicerata</taxon>
        <taxon>Arachnida</taxon>
        <taxon>Araneae</taxon>
        <taxon>Araneomorphae</taxon>
        <taxon>Entelegynae</taxon>
        <taxon>Araneoidea</taxon>
        <taxon>Araneidae</taxon>
        <taxon>Araneus</taxon>
    </lineage>
</organism>
<evidence type="ECO:0000313" key="2">
    <source>
        <dbReference type="EMBL" id="GBO24149.1"/>
    </source>
</evidence>
<evidence type="ECO:0000313" key="3">
    <source>
        <dbReference type="EMBL" id="GBO24151.1"/>
    </source>
</evidence>
<dbReference type="AlphaFoldDB" id="A0A4Y2VHQ3"/>
<dbReference type="EMBL" id="BGPR01047139">
    <property type="protein sequence ID" value="GBO24148.1"/>
    <property type="molecule type" value="Genomic_DNA"/>
</dbReference>